<dbReference type="InterPro" id="IPR011528">
    <property type="entry name" value="NERD"/>
</dbReference>
<proteinExistence type="predicted"/>
<reference evidence="2 3" key="1">
    <citation type="journal article" date="2019" name="Int. J. Syst. Evol. Microbiol.">
        <title>The Global Catalogue of Microorganisms (GCM) 10K type strain sequencing project: providing services to taxonomists for standard genome sequencing and annotation.</title>
        <authorList>
            <consortium name="The Broad Institute Genomics Platform"/>
            <consortium name="The Broad Institute Genome Sequencing Center for Infectious Disease"/>
            <person name="Wu L."/>
            <person name="Ma J."/>
        </authorList>
    </citation>
    <scope>NUCLEOTIDE SEQUENCE [LARGE SCALE GENOMIC DNA]</scope>
    <source>
        <strain evidence="2 3">JCM 10671</strain>
    </source>
</reference>
<dbReference type="Proteomes" id="UP001500957">
    <property type="component" value="Unassembled WGS sequence"/>
</dbReference>
<gene>
    <name evidence="2" type="ORF">GCM10009547_45690</name>
</gene>
<comment type="caution">
    <text evidence="2">The sequence shown here is derived from an EMBL/GenBank/DDBJ whole genome shotgun (WGS) entry which is preliminary data.</text>
</comment>
<dbReference type="Pfam" id="PF08378">
    <property type="entry name" value="NERD"/>
    <property type="match status" value="1"/>
</dbReference>
<organism evidence="2 3">
    <name type="scientific">Sporichthya brevicatena</name>
    <dbReference type="NCBI Taxonomy" id="171442"/>
    <lineage>
        <taxon>Bacteria</taxon>
        <taxon>Bacillati</taxon>
        <taxon>Actinomycetota</taxon>
        <taxon>Actinomycetes</taxon>
        <taxon>Sporichthyales</taxon>
        <taxon>Sporichthyaceae</taxon>
        <taxon>Sporichthya</taxon>
    </lineage>
</organism>
<keyword evidence="3" id="KW-1185">Reference proteome</keyword>
<protein>
    <recommendedName>
        <fullName evidence="1">NERD domain-containing protein</fullName>
    </recommendedName>
</protein>
<feature type="domain" description="NERD" evidence="1">
    <location>
        <begin position="59"/>
        <end position="170"/>
    </location>
</feature>
<accession>A0ABN1HB42</accession>
<sequence>MASNPLGYQAIPGTDLALNPPGAISLERARDLRPANPLRAGAERLLSLRTDEAWLRITANAERKVAVDLERLGSRWRILHAIPVGPDRPAISHLVVGPPGVFTVVTRGFRALHPRGPLDRVEAQVMGDEIKIYGSSWPYLKEARAQAWRSARALSGAVGWQVFVRPVVALVGVDEVRFYDIPNRVDVLPRRQVVRFLQGFPTRLDPAFIEDVYTAARLGDTWLDPAGRSPEGYSDGYSET</sequence>
<evidence type="ECO:0000259" key="1">
    <source>
        <dbReference type="Pfam" id="PF08378"/>
    </source>
</evidence>
<evidence type="ECO:0000313" key="2">
    <source>
        <dbReference type="EMBL" id="GAA0636277.1"/>
    </source>
</evidence>
<name>A0ABN1HB42_9ACTN</name>
<dbReference type="EMBL" id="BAAAHE010000049">
    <property type="protein sequence ID" value="GAA0636277.1"/>
    <property type="molecule type" value="Genomic_DNA"/>
</dbReference>
<dbReference type="RefSeq" id="WP_344609180.1">
    <property type="nucleotide sequence ID" value="NZ_BAAAHE010000049.1"/>
</dbReference>
<evidence type="ECO:0000313" key="3">
    <source>
        <dbReference type="Proteomes" id="UP001500957"/>
    </source>
</evidence>